<dbReference type="SUPFAM" id="SSF50199">
    <property type="entry name" value="Staphylococcal nuclease"/>
    <property type="match status" value="1"/>
</dbReference>
<sequence>MRPGVAAIRKRQFRSGLALFLCLLAAACSGGEAPGADPGRGSPPVADSCRAAPDTLQRRAVTAVVDGDTLRLAGGDKLRLVGVNTREIGRDGRPDEPLARAARTALEEILGPDGAVWLRAAEDSRDRYDRLLAYAFDARGHSVAQQLIARGLGFHVAIAPNLALADCLRAAEHAARAQGLGVWADRPLAIAELPPEAGGFYLIRDRVTRVSFKDNGWWVQLGGKLGVKIGEDDQARFSRRQLQALEGATVEVRGWLVPMRGAWWMLNLDHPSMLQPQSVAGQ</sequence>
<dbReference type="Pfam" id="PF00565">
    <property type="entry name" value="SNase"/>
    <property type="match status" value="1"/>
</dbReference>
<feature type="chain" id="PRO_5017943199" evidence="1">
    <location>
        <begin position="31"/>
        <end position="282"/>
    </location>
</feature>
<dbReference type="SMART" id="SM00318">
    <property type="entry name" value="SNc"/>
    <property type="match status" value="1"/>
</dbReference>
<keyword evidence="1" id="KW-0732">Signal</keyword>
<dbReference type="EMBL" id="QRAN01000002">
    <property type="protein sequence ID" value="RLQ23489.1"/>
    <property type="molecule type" value="Genomic_DNA"/>
</dbReference>
<evidence type="ECO:0000313" key="3">
    <source>
        <dbReference type="EMBL" id="RLQ23489.1"/>
    </source>
</evidence>
<comment type="caution">
    <text evidence="3">The sequence shown here is derived from an EMBL/GenBank/DDBJ whole genome shotgun (WGS) entry which is preliminary data.</text>
</comment>
<dbReference type="PROSITE" id="PS51257">
    <property type="entry name" value="PROKAR_LIPOPROTEIN"/>
    <property type="match status" value="1"/>
</dbReference>
<feature type="signal peptide" evidence="1">
    <location>
        <begin position="1"/>
        <end position="30"/>
    </location>
</feature>
<proteinExistence type="predicted"/>
<evidence type="ECO:0000313" key="4">
    <source>
        <dbReference type="Proteomes" id="UP000265509"/>
    </source>
</evidence>
<gene>
    <name evidence="3" type="ORF">DWB85_02760</name>
</gene>
<protein>
    <submittedName>
        <fullName evidence="3">Thermonuclease family protein</fullName>
    </submittedName>
</protein>
<dbReference type="RefSeq" id="WP_117952667.1">
    <property type="nucleotide sequence ID" value="NZ_QRAN01000002.1"/>
</dbReference>
<organism evidence="3 4">
    <name type="scientific">Seongchinamella sediminis</name>
    <dbReference type="NCBI Taxonomy" id="2283635"/>
    <lineage>
        <taxon>Bacteria</taxon>
        <taxon>Pseudomonadati</taxon>
        <taxon>Pseudomonadota</taxon>
        <taxon>Gammaproteobacteria</taxon>
        <taxon>Cellvibrionales</taxon>
        <taxon>Halieaceae</taxon>
        <taxon>Seongchinamella</taxon>
    </lineage>
</organism>
<dbReference type="Gene3D" id="2.40.50.90">
    <property type="match status" value="1"/>
</dbReference>
<reference evidence="3 4" key="1">
    <citation type="submission" date="2018-07" db="EMBL/GenBank/DDBJ databases">
        <title>Halioglobus sp. genome submission.</title>
        <authorList>
            <person name="Ye M.-Q."/>
            <person name="Du Z.-J."/>
        </authorList>
    </citation>
    <scope>NUCLEOTIDE SEQUENCE [LARGE SCALE GENOMIC DNA]</scope>
    <source>
        <strain evidence="3 4">U0301</strain>
    </source>
</reference>
<accession>A0A3L7E2Z7</accession>
<dbReference type="InterPro" id="IPR035437">
    <property type="entry name" value="SNase_OB-fold_sf"/>
</dbReference>
<evidence type="ECO:0000256" key="1">
    <source>
        <dbReference type="SAM" id="SignalP"/>
    </source>
</evidence>
<name>A0A3L7E2Z7_9GAMM</name>
<keyword evidence="4" id="KW-1185">Reference proteome</keyword>
<dbReference type="InterPro" id="IPR016071">
    <property type="entry name" value="Staphylococal_nuclease_OB-fold"/>
</dbReference>
<dbReference type="AlphaFoldDB" id="A0A3L7E2Z7"/>
<dbReference type="PROSITE" id="PS50830">
    <property type="entry name" value="TNASE_3"/>
    <property type="match status" value="1"/>
</dbReference>
<feature type="domain" description="TNase-like" evidence="2">
    <location>
        <begin position="55"/>
        <end position="185"/>
    </location>
</feature>
<dbReference type="Proteomes" id="UP000265509">
    <property type="component" value="Unassembled WGS sequence"/>
</dbReference>
<dbReference type="OrthoDB" id="6867997at2"/>
<evidence type="ECO:0000259" key="2">
    <source>
        <dbReference type="PROSITE" id="PS50830"/>
    </source>
</evidence>